<gene>
    <name evidence="2" type="ORF">Anas_02332</name>
</gene>
<evidence type="ECO:0000313" key="2">
    <source>
        <dbReference type="EMBL" id="KAB7506602.1"/>
    </source>
</evidence>
<evidence type="ECO:0000313" key="3">
    <source>
        <dbReference type="Proteomes" id="UP000326759"/>
    </source>
</evidence>
<dbReference type="AlphaFoldDB" id="A0A5N5TKC5"/>
<keyword evidence="3" id="KW-1185">Reference proteome</keyword>
<sequence length="381" mass="42932">MESNNLITATTKHDGESFDGSSGCPDPTILNNNAESFDSPLTYETEKNTLNCRVMTPELVNTPNVSTITSGVEEKTHPLIVDSSTQESPQKSSETEPESSEFCSSDMNDSSYNGRGNLTSILSSNNNLLREESPRYFNILEFSSTFSSTPLENDLETTTCETGDTQVKVSSIIQANIAELYHKSLSNTVSSSSSCINDESAATEISDSVAHTSDYESKSEGTASERLEEDDEEEEDPFRLGPFNNLLDPPDEQNSDATSTSKRPNYLTRKQWQSCFDLFLNRNRPQLYKVTSKVLFKRQASFADKNSELLKSLQERLFKLRSLSERDSTIDFPLPKAFEKQFRKRRKMINKKDRFFEICPFFLKSVNSLLGIRIFISTNKV</sequence>
<feature type="compositionally biased region" description="Polar residues" evidence="1">
    <location>
        <begin position="82"/>
        <end position="92"/>
    </location>
</feature>
<feature type="compositionally biased region" description="Basic and acidic residues" evidence="1">
    <location>
        <begin position="213"/>
        <end position="226"/>
    </location>
</feature>
<comment type="caution">
    <text evidence="2">The sequence shown here is derived from an EMBL/GenBank/DDBJ whole genome shotgun (WGS) entry which is preliminary data.</text>
</comment>
<feature type="region of interest" description="Disordered" evidence="1">
    <location>
        <begin position="206"/>
        <end position="263"/>
    </location>
</feature>
<dbReference type="EMBL" id="SEYY01000728">
    <property type="protein sequence ID" value="KAB7506602.1"/>
    <property type="molecule type" value="Genomic_DNA"/>
</dbReference>
<dbReference type="Proteomes" id="UP000326759">
    <property type="component" value="Unassembled WGS sequence"/>
</dbReference>
<accession>A0A5N5TKC5</accession>
<proteinExistence type="predicted"/>
<feature type="region of interest" description="Disordered" evidence="1">
    <location>
        <begin position="69"/>
        <end position="109"/>
    </location>
</feature>
<organism evidence="2 3">
    <name type="scientific">Armadillidium nasatum</name>
    <dbReference type="NCBI Taxonomy" id="96803"/>
    <lineage>
        <taxon>Eukaryota</taxon>
        <taxon>Metazoa</taxon>
        <taxon>Ecdysozoa</taxon>
        <taxon>Arthropoda</taxon>
        <taxon>Crustacea</taxon>
        <taxon>Multicrustacea</taxon>
        <taxon>Malacostraca</taxon>
        <taxon>Eumalacostraca</taxon>
        <taxon>Peracarida</taxon>
        <taxon>Isopoda</taxon>
        <taxon>Oniscidea</taxon>
        <taxon>Crinocheta</taxon>
        <taxon>Armadillidiidae</taxon>
        <taxon>Armadillidium</taxon>
    </lineage>
</organism>
<feature type="region of interest" description="Disordered" evidence="1">
    <location>
        <begin position="1"/>
        <end position="26"/>
    </location>
</feature>
<protein>
    <submittedName>
        <fullName evidence="2">Uncharacterized protein</fullName>
    </submittedName>
</protein>
<name>A0A5N5TKC5_9CRUS</name>
<feature type="compositionally biased region" description="Polar residues" evidence="1">
    <location>
        <begin position="1"/>
        <end position="10"/>
    </location>
</feature>
<reference evidence="2 3" key="1">
    <citation type="journal article" date="2019" name="PLoS Biol.">
        <title>Sex chromosomes control vertical transmission of feminizing Wolbachia symbionts in an isopod.</title>
        <authorList>
            <person name="Becking T."/>
            <person name="Chebbi M.A."/>
            <person name="Giraud I."/>
            <person name="Moumen B."/>
            <person name="Laverre T."/>
            <person name="Caubet Y."/>
            <person name="Peccoud J."/>
            <person name="Gilbert C."/>
            <person name="Cordaux R."/>
        </authorList>
    </citation>
    <scope>NUCLEOTIDE SEQUENCE [LARGE SCALE GENOMIC DNA]</scope>
    <source>
        <strain evidence="2">ANa2</strain>
        <tissue evidence="2">Whole body excluding digestive tract and cuticle</tissue>
    </source>
</reference>
<feature type="compositionally biased region" description="Acidic residues" evidence="1">
    <location>
        <begin position="227"/>
        <end position="236"/>
    </location>
</feature>
<evidence type="ECO:0000256" key="1">
    <source>
        <dbReference type="SAM" id="MobiDB-lite"/>
    </source>
</evidence>